<keyword evidence="7 8" id="KW-0807">Transducer</keyword>
<dbReference type="PRINTS" id="PR00237">
    <property type="entry name" value="GPCRRHODOPSN"/>
</dbReference>
<comment type="similarity">
    <text evidence="8">Belongs to the G-protein coupled receptor 1 family.</text>
</comment>
<dbReference type="GO" id="GO:0005886">
    <property type="term" value="C:plasma membrane"/>
    <property type="evidence" value="ECO:0007669"/>
    <property type="project" value="TreeGrafter"/>
</dbReference>
<dbReference type="Proteomes" id="UP000014760">
    <property type="component" value="Unassembled WGS sequence"/>
</dbReference>
<comment type="subcellular location">
    <subcellularLocation>
        <location evidence="1">Membrane</location>
        <topology evidence="1">Multi-pass membrane protein</topology>
    </subcellularLocation>
</comment>
<dbReference type="OMA" id="TIVISAC"/>
<dbReference type="STRING" id="283909.R7UCT4"/>
<reference evidence="13" key="1">
    <citation type="submission" date="2012-12" db="EMBL/GenBank/DDBJ databases">
        <authorList>
            <person name="Hellsten U."/>
            <person name="Grimwood J."/>
            <person name="Chapman J.A."/>
            <person name="Shapiro H."/>
            <person name="Aerts A."/>
            <person name="Otillar R.P."/>
            <person name="Terry A.Y."/>
            <person name="Boore J.L."/>
            <person name="Simakov O."/>
            <person name="Marletaz F."/>
            <person name="Cho S.-J."/>
            <person name="Edsinger-Gonzales E."/>
            <person name="Havlak P."/>
            <person name="Kuo D.-H."/>
            <person name="Larsson T."/>
            <person name="Lv J."/>
            <person name="Arendt D."/>
            <person name="Savage R."/>
            <person name="Osoegawa K."/>
            <person name="de Jong P."/>
            <person name="Lindberg D.R."/>
            <person name="Seaver E.C."/>
            <person name="Weisblat D.A."/>
            <person name="Putnam N.H."/>
            <person name="Grigoriev I.V."/>
            <person name="Rokhsar D.S."/>
        </authorList>
    </citation>
    <scope>NUCLEOTIDE SEQUENCE</scope>
    <source>
        <strain evidence="13">I ESC-2004</strain>
    </source>
</reference>
<dbReference type="PANTHER" id="PTHR24243:SF230">
    <property type="entry name" value="G-PROTEIN COUPLED RECEPTORS FAMILY 1 PROFILE DOMAIN-CONTAINING PROTEIN"/>
    <property type="match status" value="1"/>
</dbReference>
<feature type="transmembrane region" description="Helical" evidence="9">
    <location>
        <begin position="146"/>
        <end position="165"/>
    </location>
</feature>
<evidence type="ECO:0000313" key="12">
    <source>
        <dbReference type="EnsemblMetazoa" id="CapteP201771"/>
    </source>
</evidence>
<dbReference type="SUPFAM" id="SSF81321">
    <property type="entry name" value="Family A G protein-coupled receptor-like"/>
    <property type="match status" value="1"/>
</dbReference>
<evidence type="ECO:0000256" key="5">
    <source>
        <dbReference type="ARBA" id="ARBA00023136"/>
    </source>
</evidence>
<dbReference type="GO" id="GO:0004930">
    <property type="term" value="F:G protein-coupled receptor activity"/>
    <property type="evidence" value="ECO:0007669"/>
    <property type="project" value="UniProtKB-KW"/>
</dbReference>
<evidence type="ECO:0000256" key="4">
    <source>
        <dbReference type="ARBA" id="ARBA00023040"/>
    </source>
</evidence>
<protein>
    <recommendedName>
        <fullName evidence="10">G-protein coupled receptors family 1 profile domain-containing protein</fullName>
    </recommendedName>
</protein>
<reference evidence="11 13" key="2">
    <citation type="journal article" date="2013" name="Nature">
        <title>Insights into bilaterian evolution from three spiralian genomes.</title>
        <authorList>
            <person name="Simakov O."/>
            <person name="Marletaz F."/>
            <person name="Cho S.J."/>
            <person name="Edsinger-Gonzales E."/>
            <person name="Havlak P."/>
            <person name="Hellsten U."/>
            <person name="Kuo D.H."/>
            <person name="Larsson T."/>
            <person name="Lv J."/>
            <person name="Arendt D."/>
            <person name="Savage R."/>
            <person name="Osoegawa K."/>
            <person name="de Jong P."/>
            <person name="Grimwood J."/>
            <person name="Chapman J.A."/>
            <person name="Shapiro H."/>
            <person name="Aerts A."/>
            <person name="Otillar R.P."/>
            <person name="Terry A.Y."/>
            <person name="Boore J.L."/>
            <person name="Grigoriev I.V."/>
            <person name="Lindberg D.R."/>
            <person name="Seaver E.C."/>
            <person name="Weisblat D.A."/>
            <person name="Putnam N.H."/>
            <person name="Rokhsar D.S."/>
        </authorList>
    </citation>
    <scope>NUCLEOTIDE SEQUENCE</scope>
    <source>
        <strain evidence="11 13">I ESC-2004</strain>
    </source>
</reference>
<evidence type="ECO:0000313" key="13">
    <source>
        <dbReference type="Proteomes" id="UP000014760"/>
    </source>
</evidence>
<feature type="transmembrane region" description="Helical" evidence="9">
    <location>
        <begin position="104"/>
        <end position="126"/>
    </location>
</feature>
<evidence type="ECO:0000256" key="8">
    <source>
        <dbReference type="RuleBase" id="RU000688"/>
    </source>
</evidence>
<accession>R7UCT4</accession>
<evidence type="ECO:0000256" key="3">
    <source>
        <dbReference type="ARBA" id="ARBA00022989"/>
    </source>
</evidence>
<keyword evidence="6 8" id="KW-0675">Receptor</keyword>
<proteinExistence type="inferred from homology"/>
<dbReference type="Pfam" id="PF00001">
    <property type="entry name" value="7tm_1"/>
    <property type="match status" value="1"/>
</dbReference>
<dbReference type="PROSITE" id="PS50262">
    <property type="entry name" value="G_PROTEIN_RECEP_F1_2"/>
    <property type="match status" value="1"/>
</dbReference>
<name>R7UCT4_CAPTE</name>
<feature type="transmembrane region" description="Helical" evidence="9">
    <location>
        <begin position="186"/>
        <end position="207"/>
    </location>
</feature>
<evidence type="ECO:0000256" key="2">
    <source>
        <dbReference type="ARBA" id="ARBA00022692"/>
    </source>
</evidence>
<dbReference type="InterPro" id="IPR017452">
    <property type="entry name" value="GPCR_Rhodpsn_7TM"/>
</dbReference>
<gene>
    <name evidence="11" type="ORF">CAPTEDRAFT_201771</name>
</gene>
<evidence type="ECO:0000313" key="11">
    <source>
        <dbReference type="EMBL" id="ELU01062.1"/>
    </source>
</evidence>
<evidence type="ECO:0000256" key="9">
    <source>
        <dbReference type="SAM" id="Phobius"/>
    </source>
</evidence>
<dbReference type="AlphaFoldDB" id="R7UCT4"/>
<feature type="transmembrane region" description="Helical" evidence="9">
    <location>
        <begin position="242"/>
        <end position="262"/>
    </location>
</feature>
<organism evidence="11">
    <name type="scientific">Capitella teleta</name>
    <name type="common">Polychaete worm</name>
    <dbReference type="NCBI Taxonomy" id="283909"/>
    <lineage>
        <taxon>Eukaryota</taxon>
        <taxon>Metazoa</taxon>
        <taxon>Spiralia</taxon>
        <taxon>Lophotrochozoa</taxon>
        <taxon>Annelida</taxon>
        <taxon>Polychaeta</taxon>
        <taxon>Sedentaria</taxon>
        <taxon>Scolecida</taxon>
        <taxon>Capitellidae</taxon>
        <taxon>Capitella</taxon>
    </lineage>
</organism>
<feature type="domain" description="G-protein coupled receptors family 1 profile" evidence="10">
    <location>
        <begin position="84"/>
        <end position="343"/>
    </location>
</feature>
<feature type="transmembrane region" description="Helical" evidence="9">
    <location>
        <begin position="69"/>
        <end position="92"/>
    </location>
</feature>
<feature type="transmembrane region" description="Helical" evidence="9">
    <location>
        <begin position="283"/>
        <end position="307"/>
    </location>
</feature>
<dbReference type="EMBL" id="AMQN01009420">
    <property type="status" value="NOT_ANNOTATED_CDS"/>
    <property type="molecule type" value="Genomic_DNA"/>
</dbReference>
<reference evidence="12" key="3">
    <citation type="submission" date="2015-06" db="UniProtKB">
        <authorList>
            <consortium name="EnsemblMetazoa"/>
        </authorList>
    </citation>
    <scope>IDENTIFICATION</scope>
</reference>
<feature type="transmembrane region" description="Helical" evidence="9">
    <location>
        <begin position="327"/>
        <end position="345"/>
    </location>
</feature>
<dbReference type="PANTHER" id="PTHR24243">
    <property type="entry name" value="G-PROTEIN COUPLED RECEPTOR"/>
    <property type="match status" value="1"/>
</dbReference>
<keyword evidence="3 9" id="KW-1133">Transmembrane helix</keyword>
<keyword evidence="4 8" id="KW-0297">G-protein coupled receptor</keyword>
<keyword evidence="5 9" id="KW-0472">Membrane</keyword>
<dbReference type="PROSITE" id="PS00237">
    <property type="entry name" value="G_PROTEIN_RECEP_F1_1"/>
    <property type="match status" value="1"/>
</dbReference>
<keyword evidence="13" id="KW-1185">Reference proteome</keyword>
<dbReference type="EnsemblMetazoa" id="CapteT201771">
    <property type="protein sequence ID" value="CapteP201771"/>
    <property type="gene ID" value="CapteG201771"/>
</dbReference>
<sequence length="371" mass="41033">MALMVPPYLTTLIHINHATKPDNLFLASSEYFAIACSRNSTEMDNITAPTNVSEEGMEEHWETHVASLLVIYLSPVLIIIGTIGNTLSLIVMQTKRFKSSAASVVLSSLAVSDTALLLVSLLRTWIKELSGIKLRHLHGIACKTSAFLSSLFAHLSSQFVMVLTLERSISVFFPLHSSQLCSRRRMKIAVAAVTTLVAAVNSPLFVITDLRHWTIGGTEFTMCIGARGYEAIYALEWMWVDFVLASLLPSLVLLIANPCIVLRLYLSGKATGQRPQRASITRTLLIVSVCFVLLTSPSCIQFIMLASSFMTKTSAKQDAQRQLIQEITSLLYFTNSAINFFLYCLSGSKFKNGLRDVLGLKNSQQQTNNRL</sequence>
<dbReference type="EMBL" id="KB305379">
    <property type="protein sequence ID" value="ELU01062.1"/>
    <property type="molecule type" value="Genomic_DNA"/>
</dbReference>
<evidence type="ECO:0000256" key="1">
    <source>
        <dbReference type="ARBA" id="ARBA00004141"/>
    </source>
</evidence>
<dbReference type="CDD" id="cd14978">
    <property type="entry name" value="7tmA_FMRFamide_R-like"/>
    <property type="match status" value="1"/>
</dbReference>
<dbReference type="HOGENOM" id="CLU_009579_24_0_1"/>
<evidence type="ECO:0000256" key="6">
    <source>
        <dbReference type="ARBA" id="ARBA00023170"/>
    </source>
</evidence>
<dbReference type="InterPro" id="IPR000276">
    <property type="entry name" value="GPCR_Rhodpsn"/>
</dbReference>
<evidence type="ECO:0000256" key="7">
    <source>
        <dbReference type="ARBA" id="ARBA00023224"/>
    </source>
</evidence>
<dbReference type="Gene3D" id="1.20.1070.10">
    <property type="entry name" value="Rhodopsin 7-helix transmembrane proteins"/>
    <property type="match status" value="1"/>
</dbReference>
<keyword evidence="2 8" id="KW-0812">Transmembrane</keyword>
<evidence type="ECO:0000259" key="10">
    <source>
        <dbReference type="PROSITE" id="PS50262"/>
    </source>
</evidence>